<name>A0ABN2K0A8_9ACTN</name>
<accession>A0ABN2K0A8</accession>
<evidence type="ECO:0008006" key="3">
    <source>
        <dbReference type="Google" id="ProtNLM"/>
    </source>
</evidence>
<reference evidence="1 2" key="1">
    <citation type="journal article" date="2019" name="Int. J. Syst. Evol. Microbiol.">
        <title>The Global Catalogue of Microorganisms (GCM) 10K type strain sequencing project: providing services to taxonomists for standard genome sequencing and annotation.</title>
        <authorList>
            <consortium name="The Broad Institute Genomics Platform"/>
            <consortium name="The Broad Institute Genome Sequencing Center for Infectious Disease"/>
            <person name="Wu L."/>
            <person name="Ma J."/>
        </authorList>
    </citation>
    <scope>NUCLEOTIDE SEQUENCE [LARGE SCALE GENOMIC DNA]</scope>
    <source>
        <strain evidence="1 2">JCM 13518</strain>
    </source>
</reference>
<organism evidence="1 2">
    <name type="scientific">Aeromicrobium alkaliterrae</name>
    <dbReference type="NCBI Taxonomy" id="302168"/>
    <lineage>
        <taxon>Bacteria</taxon>
        <taxon>Bacillati</taxon>
        <taxon>Actinomycetota</taxon>
        <taxon>Actinomycetes</taxon>
        <taxon>Propionibacteriales</taxon>
        <taxon>Nocardioidaceae</taxon>
        <taxon>Aeromicrobium</taxon>
    </lineage>
</organism>
<dbReference type="EMBL" id="BAAAME010000004">
    <property type="protein sequence ID" value="GAA1745501.1"/>
    <property type="molecule type" value="Genomic_DNA"/>
</dbReference>
<keyword evidence="2" id="KW-1185">Reference proteome</keyword>
<evidence type="ECO:0000313" key="2">
    <source>
        <dbReference type="Proteomes" id="UP001501057"/>
    </source>
</evidence>
<proteinExistence type="predicted"/>
<protein>
    <recommendedName>
        <fullName evidence="3">Lipoprotein</fullName>
    </recommendedName>
</protein>
<dbReference type="Proteomes" id="UP001501057">
    <property type="component" value="Unassembled WGS sequence"/>
</dbReference>
<gene>
    <name evidence="1" type="ORF">GCM10009710_26920</name>
</gene>
<sequence>MATAVVLVLGWTQGCTSDGPATPSASPDGPVEVRDHADDLTVVDDASPADRSVVVSRLLVEQADVVLVASTDVAPAVAETARDHGLPALDAAAVGLADEVERLDASTVVLVGTPPAGALDGVADQVVTATPKDLTSVLAEHAPDASTAQGGRDTVVLTRDPGADALALATAGGAEVVSVPSGDPRSDPAVADRLRELGEQPTVVLGPDWVEPAYTLEVVRTQPEQPGGGHTIFPGRHVVALYGSPGIPALGMLGEQDPAATVARTQEVVAQYAAISDRPVVGAFELIATIADADIGADGDYSREVPVETLRPWVDAAREAGLYVIIDLQPGRTDFLTQAQRYAELLKEPHVGLALDPEWRLTPDQVHLRQIGSVTGAEVDAVGAWLADLTRENDLPQKLFVLHQFSPLMISNREVVRSDRPELQVVVHVDGQGSPAAKVGTWNQLRAGAAPTIAWGWKNFVDEDLPMLTPEQTWGIAPRPDLVTYQ</sequence>
<evidence type="ECO:0000313" key="1">
    <source>
        <dbReference type="EMBL" id="GAA1745501.1"/>
    </source>
</evidence>
<comment type="caution">
    <text evidence="1">The sequence shown here is derived from an EMBL/GenBank/DDBJ whole genome shotgun (WGS) entry which is preliminary data.</text>
</comment>